<dbReference type="InterPro" id="IPR018337">
    <property type="entry name" value="Cell_wall/Cho-bd_repeat"/>
</dbReference>
<keyword evidence="1" id="KW-0677">Repeat</keyword>
<feature type="chain" id="PRO_5002988791" evidence="4">
    <location>
        <begin position="25"/>
        <end position="302"/>
    </location>
</feature>
<dbReference type="HOGENOM" id="CLU_076494_0_0_9"/>
<keyword evidence="6" id="KW-1185">Reference proteome</keyword>
<protein>
    <submittedName>
        <fullName evidence="5">Cell wall-binding repeat protein</fullName>
    </submittedName>
</protein>
<accession>C8NFB7</accession>
<evidence type="ECO:0000256" key="3">
    <source>
        <dbReference type="SAM" id="MobiDB-lite"/>
    </source>
</evidence>
<feature type="repeat" description="Cell wall-binding" evidence="2">
    <location>
        <begin position="163"/>
        <end position="182"/>
    </location>
</feature>
<dbReference type="Pfam" id="PF19085">
    <property type="entry name" value="Choline_bind_2"/>
    <property type="match status" value="2"/>
</dbReference>
<gene>
    <name evidence="5" type="ORF">HMPREF0444_0612</name>
</gene>
<proteinExistence type="predicted"/>
<dbReference type="Proteomes" id="UP000005926">
    <property type="component" value="Unassembled WGS sequence"/>
</dbReference>
<comment type="caution">
    <text evidence="5">The sequence shown here is derived from an EMBL/GenBank/DDBJ whole genome shotgun (WGS) entry which is preliminary data.</text>
</comment>
<evidence type="ECO:0000313" key="5">
    <source>
        <dbReference type="EMBL" id="EEW37646.1"/>
    </source>
</evidence>
<name>C8NFB7_9LACT</name>
<evidence type="ECO:0000256" key="4">
    <source>
        <dbReference type="SAM" id="SignalP"/>
    </source>
</evidence>
<feature type="compositionally biased region" description="Low complexity" evidence="3">
    <location>
        <begin position="31"/>
        <end position="51"/>
    </location>
</feature>
<dbReference type="RefSeq" id="WP_005605830.1">
    <property type="nucleotide sequence ID" value="NZ_CP102283.1"/>
</dbReference>
<keyword evidence="4" id="KW-0732">Signal</keyword>
<evidence type="ECO:0000313" key="6">
    <source>
        <dbReference type="Proteomes" id="UP000005926"/>
    </source>
</evidence>
<dbReference type="GeneID" id="78413058"/>
<dbReference type="EMBL" id="ACKZ01000013">
    <property type="protein sequence ID" value="EEW37646.1"/>
    <property type="molecule type" value="Genomic_DNA"/>
</dbReference>
<feature type="region of interest" description="Disordered" evidence="3">
    <location>
        <begin position="31"/>
        <end position="61"/>
    </location>
</feature>
<dbReference type="Gene3D" id="2.10.270.10">
    <property type="entry name" value="Cholin Binding"/>
    <property type="match status" value="2"/>
</dbReference>
<evidence type="ECO:0000256" key="2">
    <source>
        <dbReference type="PROSITE-ProRule" id="PRU00591"/>
    </source>
</evidence>
<feature type="signal peptide" evidence="4">
    <location>
        <begin position="1"/>
        <end position="24"/>
    </location>
</feature>
<reference evidence="5 6" key="1">
    <citation type="submission" date="2009-08" db="EMBL/GenBank/DDBJ databases">
        <authorList>
            <person name="Muzny D."/>
            <person name="Qin X."/>
            <person name="Deng J."/>
            <person name="Jiang H."/>
            <person name="Liu Y."/>
            <person name="Qu J."/>
            <person name="Song X.-Z."/>
            <person name="Zhang L."/>
            <person name="Thornton R."/>
            <person name="Coyle M."/>
            <person name="Francisco L."/>
            <person name="Jackson L."/>
            <person name="Javaid M."/>
            <person name="Korchina V."/>
            <person name="Kovar C."/>
            <person name="Mata R."/>
            <person name="Mathew T."/>
            <person name="Ngo R."/>
            <person name="Nguyen L."/>
            <person name="Nguyen N."/>
            <person name="Okwuonu G."/>
            <person name="Ongeri F."/>
            <person name="Pham C."/>
            <person name="Simmons D."/>
            <person name="Wilczek-Boney K."/>
            <person name="Hale W."/>
            <person name="Jakkamsetti A."/>
            <person name="Pham P."/>
            <person name="Ruth R."/>
            <person name="San Lucas F."/>
            <person name="Warren J."/>
            <person name="Zhang J."/>
            <person name="Zhao Z."/>
            <person name="Zhou C."/>
            <person name="Zhu D."/>
            <person name="Lee S."/>
            <person name="Bess C."/>
            <person name="Blankenburg K."/>
            <person name="Forbes L."/>
            <person name="Fu Q."/>
            <person name="Gubbala S."/>
            <person name="Hirani K."/>
            <person name="Jayaseelan J.C."/>
            <person name="Lara F."/>
            <person name="Munidasa M."/>
            <person name="Palculict T."/>
            <person name="Patil S."/>
            <person name="Pu L.-L."/>
            <person name="Saada N."/>
            <person name="Tang L."/>
            <person name="Weissenberger G."/>
            <person name="Zhu Y."/>
            <person name="Hemphill L."/>
            <person name="Shang Y."/>
            <person name="Youmans B."/>
            <person name="Ayvaz T."/>
            <person name="Ross M."/>
            <person name="Santibanez J."/>
            <person name="Aqrawi P."/>
            <person name="Gross S."/>
            <person name="Joshi V."/>
            <person name="Fowler G."/>
            <person name="Nazareth L."/>
            <person name="Reid J."/>
            <person name="Worley K."/>
            <person name="Petrosino J."/>
            <person name="Highlander S."/>
            <person name="Gibbs R."/>
        </authorList>
    </citation>
    <scope>NUCLEOTIDE SEQUENCE [LARGE SCALE GENOMIC DNA]</scope>
    <source>
        <strain evidence="5 6">ATCC 49175</strain>
    </source>
</reference>
<dbReference type="AlphaFoldDB" id="C8NFB7"/>
<dbReference type="SUPFAM" id="SSF69360">
    <property type="entry name" value="Cell wall binding repeat"/>
    <property type="match status" value="2"/>
</dbReference>
<organism evidence="5 6">
    <name type="scientific">Granulicatella adiacens ATCC 49175</name>
    <dbReference type="NCBI Taxonomy" id="638301"/>
    <lineage>
        <taxon>Bacteria</taxon>
        <taxon>Bacillati</taxon>
        <taxon>Bacillota</taxon>
        <taxon>Bacilli</taxon>
        <taxon>Lactobacillales</taxon>
        <taxon>Carnobacteriaceae</taxon>
        <taxon>Granulicatella</taxon>
    </lineage>
</organism>
<sequence length="302" mass="34879">MKKATKLTFLTAALSLFLPQLVLAETVTDTTTTLPTTSEETTQLATTQQEETTTEKTTEAPVELPTDAKNDIYYYKQGERPPYTGILRADGNIYYHEKDKPVTSTWKWAENRYFYFGADGKMVRNGLTPDGYLVDNQGMLVNEGWASLGQKWYYITSGGKAVRNAWKQIDGKWYMFHADGTMYANEFNSNYYLKSSGEMADNEWFFDSYYNSWFYIKPGGIYARNEWKGAYYLKSGGYMAKSEFIYDPSYKASYYLEENGKYASDKWMELNGKWYHFGRGGELDTNKWIGSYYVTADGSMRE</sequence>
<dbReference type="eggNOG" id="COG5263">
    <property type="taxonomic scope" value="Bacteria"/>
</dbReference>
<dbReference type="PROSITE" id="PS51170">
    <property type="entry name" value="CW"/>
    <property type="match status" value="1"/>
</dbReference>
<dbReference type="STRING" id="638301.HMPREF0444_0612"/>
<evidence type="ECO:0000256" key="1">
    <source>
        <dbReference type="ARBA" id="ARBA00022737"/>
    </source>
</evidence>